<evidence type="ECO:0000259" key="2">
    <source>
        <dbReference type="Pfam" id="PF22007"/>
    </source>
</evidence>
<comment type="caution">
    <text evidence="4">The sequence shown here is derived from an EMBL/GenBank/DDBJ whole genome shotgun (WGS) entry which is preliminary data.</text>
</comment>
<evidence type="ECO:0000313" key="4">
    <source>
        <dbReference type="EMBL" id="KPV40536.1"/>
    </source>
</evidence>
<gene>
    <name evidence="4" type="ORF">AN477_21890</name>
</gene>
<proteinExistence type="predicted"/>
<evidence type="ECO:0000256" key="1">
    <source>
        <dbReference type="SAM" id="MobiDB-lite"/>
    </source>
</evidence>
<dbReference type="Proteomes" id="UP000050482">
    <property type="component" value="Unassembled WGS sequence"/>
</dbReference>
<dbReference type="EMBL" id="LJCO01000097">
    <property type="protein sequence ID" value="KPV40536.1"/>
    <property type="molecule type" value="Genomic_DNA"/>
</dbReference>
<keyword evidence="5" id="KW-1185">Reference proteome</keyword>
<dbReference type="PATRIC" id="fig|471514.4.peg.3951"/>
<organism evidence="4 5">
    <name type="scientific">Alicyclobacillus ferrooxydans</name>
    <dbReference type="NCBI Taxonomy" id="471514"/>
    <lineage>
        <taxon>Bacteria</taxon>
        <taxon>Bacillati</taxon>
        <taxon>Bacillota</taxon>
        <taxon>Bacilli</taxon>
        <taxon>Bacillales</taxon>
        <taxon>Alicyclobacillaceae</taxon>
        <taxon>Alicyclobacillus</taxon>
    </lineage>
</organism>
<accession>A0A0P9CN57</accession>
<feature type="compositionally biased region" description="Low complexity" evidence="1">
    <location>
        <begin position="46"/>
        <end position="58"/>
    </location>
</feature>
<protein>
    <submittedName>
        <fullName evidence="4">Uncharacterized protein</fullName>
    </submittedName>
</protein>
<evidence type="ECO:0000259" key="3">
    <source>
        <dbReference type="Pfam" id="PF23988"/>
    </source>
</evidence>
<reference evidence="4 5" key="1">
    <citation type="submission" date="2015-09" db="EMBL/GenBank/DDBJ databases">
        <title>Draft genome sequence of Alicyclobacillus ferrooxydans DSM 22381.</title>
        <authorList>
            <person name="Hemp J."/>
        </authorList>
    </citation>
    <scope>NUCLEOTIDE SEQUENCE [LARGE SCALE GENOMIC DNA]</scope>
    <source>
        <strain evidence="4 5">TC-34</strain>
    </source>
</reference>
<feature type="compositionally biased region" description="Basic and acidic residues" evidence="1">
    <location>
        <begin position="1"/>
        <end position="40"/>
    </location>
</feature>
<dbReference type="InterPro" id="IPR055733">
    <property type="entry name" value="DUF7309"/>
</dbReference>
<dbReference type="RefSeq" id="WP_054971317.1">
    <property type="nucleotide sequence ID" value="NZ_LJCO01000097.1"/>
</dbReference>
<feature type="domain" description="DUF6930" evidence="2">
    <location>
        <begin position="280"/>
        <end position="398"/>
    </location>
</feature>
<dbReference type="STRING" id="471514.AN477_21890"/>
<dbReference type="OrthoDB" id="9801392at2"/>
<name>A0A0P9CN57_9BACL</name>
<dbReference type="Pfam" id="PF23988">
    <property type="entry name" value="DUF7309"/>
    <property type="match status" value="1"/>
</dbReference>
<dbReference type="Pfam" id="PF22007">
    <property type="entry name" value="DUF6930"/>
    <property type="match status" value="1"/>
</dbReference>
<feature type="region of interest" description="Disordered" evidence="1">
    <location>
        <begin position="1"/>
        <end position="58"/>
    </location>
</feature>
<feature type="domain" description="DUF7309" evidence="3">
    <location>
        <begin position="65"/>
        <end position="238"/>
    </location>
</feature>
<sequence length="403" mass="45231">MRKKSDDKNSERDFGTRPLFDEETKGSIEESDEKATEIEARPNSIHGGHVSSVSSSGSQPTLNEWKHLYAAAIAFRDLAPWHWMFEDQMFAVVDPESGEVGYCSVMGAGGEFHALGVYRGAKGLLSYRRISVRDMEGDGLGLADDPDVFLGQKALMASFEGSRDVDKRDKKIFQSLGLRFRGKQSWPVVRSHEPGCVPWFLDSGECRFLTQALEQAARVGQRIKDNPELLDEKPGCILTRVHIHDGKVGTWTDEWRTWPCLEDEMKTDFLQPISQVSEIRLKRVTKEAKPSGAWEVDISYAPFSVYEGERPYFPRLMLCVHHGSGMVLAAYPGEHDVDSSDFVEQFVAAMEQHEIYPEQVVVCRSSVGRLLLSVAQAIAAEVLETDYLPGVVMAREGMREFMS</sequence>
<evidence type="ECO:0000313" key="5">
    <source>
        <dbReference type="Proteomes" id="UP000050482"/>
    </source>
</evidence>
<dbReference type="AlphaFoldDB" id="A0A0P9CN57"/>
<dbReference type="InterPro" id="IPR054216">
    <property type="entry name" value="DUF6930"/>
</dbReference>